<sequence>MKSCEPQPVGQPERKFRRVSFAADTNFDASRDSHAYLRSMRNPNYEPGLFSTSTPGGPWDTSFFADAFFNCNQLKVFSGTPEEFEDLLGTYEPPPRNEGITEKHTRRCEILSCLEELYKDDEDRLARDLKGADWLLVSIQDGEILEVMLHDTWEVEDLDSFNEGIESDTDGGQRPVASLVDMSSTPVRSMTASKTPKTSK</sequence>
<keyword evidence="3" id="KW-1185">Reference proteome</keyword>
<feature type="compositionally biased region" description="Polar residues" evidence="1">
    <location>
        <begin position="181"/>
        <end position="200"/>
    </location>
</feature>
<dbReference type="AlphaFoldDB" id="A0A6A5R1J5"/>
<organism evidence="2 3">
    <name type="scientific">Ampelomyces quisqualis</name>
    <name type="common">Powdery mildew agent</name>
    <dbReference type="NCBI Taxonomy" id="50730"/>
    <lineage>
        <taxon>Eukaryota</taxon>
        <taxon>Fungi</taxon>
        <taxon>Dikarya</taxon>
        <taxon>Ascomycota</taxon>
        <taxon>Pezizomycotina</taxon>
        <taxon>Dothideomycetes</taxon>
        <taxon>Pleosporomycetidae</taxon>
        <taxon>Pleosporales</taxon>
        <taxon>Pleosporineae</taxon>
        <taxon>Phaeosphaeriaceae</taxon>
        <taxon>Ampelomyces</taxon>
    </lineage>
</organism>
<dbReference type="EMBL" id="ML979132">
    <property type="protein sequence ID" value="KAF1921279.1"/>
    <property type="molecule type" value="Genomic_DNA"/>
</dbReference>
<accession>A0A6A5R1J5</accession>
<evidence type="ECO:0000313" key="3">
    <source>
        <dbReference type="Proteomes" id="UP000800096"/>
    </source>
</evidence>
<reference evidence="2" key="1">
    <citation type="journal article" date="2020" name="Stud. Mycol.">
        <title>101 Dothideomycetes genomes: a test case for predicting lifestyles and emergence of pathogens.</title>
        <authorList>
            <person name="Haridas S."/>
            <person name="Albert R."/>
            <person name="Binder M."/>
            <person name="Bloem J."/>
            <person name="Labutti K."/>
            <person name="Salamov A."/>
            <person name="Andreopoulos B."/>
            <person name="Baker S."/>
            <person name="Barry K."/>
            <person name="Bills G."/>
            <person name="Bluhm B."/>
            <person name="Cannon C."/>
            <person name="Castanera R."/>
            <person name="Culley D."/>
            <person name="Daum C."/>
            <person name="Ezra D."/>
            <person name="Gonzalez J."/>
            <person name="Henrissat B."/>
            <person name="Kuo A."/>
            <person name="Liang C."/>
            <person name="Lipzen A."/>
            <person name="Lutzoni F."/>
            <person name="Magnuson J."/>
            <person name="Mondo S."/>
            <person name="Nolan M."/>
            <person name="Ohm R."/>
            <person name="Pangilinan J."/>
            <person name="Park H.-J."/>
            <person name="Ramirez L."/>
            <person name="Alfaro M."/>
            <person name="Sun H."/>
            <person name="Tritt A."/>
            <person name="Yoshinaga Y."/>
            <person name="Zwiers L.-H."/>
            <person name="Turgeon B."/>
            <person name="Goodwin S."/>
            <person name="Spatafora J."/>
            <person name="Crous P."/>
            <person name="Grigoriev I."/>
        </authorList>
    </citation>
    <scope>NUCLEOTIDE SEQUENCE</scope>
    <source>
        <strain evidence="2">HMLAC05119</strain>
    </source>
</reference>
<proteinExistence type="predicted"/>
<protein>
    <submittedName>
        <fullName evidence="2">Uncharacterized protein</fullName>
    </submittedName>
</protein>
<gene>
    <name evidence="2" type="ORF">BDU57DRAFT_534981</name>
</gene>
<feature type="region of interest" description="Disordered" evidence="1">
    <location>
        <begin position="162"/>
        <end position="200"/>
    </location>
</feature>
<evidence type="ECO:0000256" key="1">
    <source>
        <dbReference type="SAM" id="MobiDB-lite"/>
    </source>
</evidence>
<dbReference type="Proteomes" id="UP000800096">
    <property type="component" value="Unassembled WGS sequence"/>
</dbReference>
<name>A0A6A5R1J5_AMPQU</name>
<dbReference type="OrthoDB" id="3798431at2759"/>
<evidence type="ECO:0000313" key="2">
    <source>
        <dbReference type="EMBL" id="KAF1921279.1"/>
    </source>
</evidence>